<comment type="caution">
    <text evidence="1">The sequence shown here is derived from an EMBL/GenBank/DDBJ whole genome shotgun (WGS) entry which is preliminary data.</text>
</comment>
<gene>
    <name evidence="1" type="ORF">TSAR_016885</name>
</gene>
<evidence type="ECO:0000313" key="2">
    <source>
        <dbReference type="Proteomes" id="UP000215335"/>
    </source>
</evidence>
<dbReference type="EMBL" id="NNAY01001594">
    <property type="protein sequence ID" value="OXU23483.1"/>
    <property type="molecule type" value="Genomic_DNA"/>
</dbReference>
<organism evidence="1 2">
    <name type="scientific">Trichomalopsis sarcophagae</name>
    <dbReference type="NCBI Taxonomy" id="543379"/>
    <lineage>
        <taxon>Eukaryota</taxon>
        <taxon>Metazoa</taxon>
        <taxon>Ecdysozoa</taxon>
        <taxon>Arthropoda</taxon>
        <taxon>Hexapoda</taxon>
        <taxon>Insecta</taxon>
        <taxon>Pterygota</taxon>
        <taxon>Neoptera</taxon>
        <taxon>Endopterygota</taxon>
        <taxon>Hymenoptera</taxon>
        <taxon>Apocrita</taxon>
        <taxon>Proctotrupomorpha</taxon>
        <taxon>Chalcidoidea</taxon>
        <taxon>Pteromalidae</taxon>
        <taxon>Pteromalinae</taxon>
        <taxon>Trichomalopsis</taxon>
    </lineage>
</organism>
<dbReference type="Proteomes" id="UP000215335">
    <property type="component" value="Unassembled WGS sequence"/>
</dbReference>
<evidence type="ECO:0000313" key="1">
    <source>
        <dbReference type="EMBL" id="OXU23483.1"/>
    </source>
</evidence>
<protein>
    <submittedName>
        <fullName evidence="1">Uncharacterized protein</fullName>
    </submittedName>
</protein>
<sequence>MPIRGLKSPFLHRAVNTRAWLGRAARCNNGLFMPRIGVT</sequence>
<reference evidence="1 2" key="1">
    <citation type="journal article" date="2017" name="Curr. Biol.">
        <title>The Evolution of Venom by Co-option of Single-Copy Genes.</title>
        <authorList>
            <person name="Martinson E.O."/>
            <person name="Mrinalini"/>
            <person name="Kelkar Y.D."/>
            <person name="Chang C.H."/>
            <person name="Werren J.H."/>
        </authorList>
    </citation>
    <scope>NUCLEOTIDE SEQUENCE [LARGE SCALE GENOMIC DNA]</scope>
    <source>
        <strain evidence="1 2">Alberta</strain>
        <tissue evidence="1">Whole body</tissue>
    </source>
</reference>
<name>A0A232EYR6_9HYME</name>
<proteinExistence type="predicted"/>
<keyword evidence="2" id="KW-1185">Reference proteome</keyword>
<dbReference type="AlphaFoldDB" id="A0A232EYR6"/>
<accession>A0A232EYR6</accession>